<name>A0A286GMQ8_9BACT</name>
<comment type="cofactor">
    <cofactor evidence="5">
        <name>Mg(2+)</name>
        <dbReference type="ChEBI" id="CHEBI:18420"/>
    </cofactor>
</comment>
<dbReference type="GO" id="GO:0030272">
    <property type="term" value="F:5-formyltetrahydrofolate cyclo-ligase activity"/>
    <property type="evidence" value="ECO:0007669"/>
    <property type="project" value="UniProtKB-EC"/>
</dbReference>
<feature type="binding site" evidence="4">
    <location>
        <position position="53"/>
    </location>
    <ligand>
        <name>substrate</name>
    </ligand>
</feature>
<evidence type="ECO:0000313" key="7">
    <source>
        <dbReference type="Proteomes" id="UP000219452"/>
    </source>
</evidence>
<evidence type="ECO:0000256" key="1">
    <source>
        <dbReference type="ARBA" id="ARBA00010638"/>
    </source>
</evidence>
<keyword evidence="5" id="KW-0460">Magnesium</keyword>
<feature type="binding site" evidence="4">
    <location>
        <begin position="3"/>
        <end position="7"/>
    </location>
    <ligand>
        <name>ATP</name>
        <dbReference type="ChEBI" id="CHEBI:30616"/>
    </ligand>
</feature>
<dbReference type="NCBIfam" id="TIGR02727">
    <property type="entry name" value="MTHFS_bact"/>
    <property type="match status" value="1"/>
</dbReference>
<comment type="similarity">
    <text evidence="1 5">Belongs to the 5-formyltetrahydrofolate cyclo-ligase family.</text>
</comment>
<dbReference type="EMBL" id="OCNH01000006">
    <property type="protein sequence ID" value="SOD96790.1"/>
    <property type="molecule type" value="Genomic_DNA"/>
</dbReference>
<comment type="catalytic activity">
    <reaction evidence="5">
        <text>(6S)-5-formyl-5,6,7,8-tetrahydrofolate + ATP = (6R)-5,10-methenyltetrahydrofolate + ADP + phosphate</text>
        <dbReference type="Rhea" id="RHEA:10488"/>
        <dbReference type="ChEBI" id="CHEBI:30616"/>
        <dbReference type="ChEBI" id="CHEBI:43474"/>
        <dbReference type="ChEBI" id="CHEBI:57455"/>
        <dbReference type="ChEBI" id="CHEBI:57457"/>
        <dbReference type="ChEBI" id="CHEBI:456216"/>
        <dbReference type="EC" id="6.3.3.2"/>
    </reaction>
</comment>
<evidence type="ECO:0000256" key="5">
    <source>
        <dbReference type="RuleBase" id="RU361279"/>
    </source>
</evidence>
<dbReference type="PIRSF" id="PIRSF006806">
    <property type="entry name" value="FTHF_cligase"/>
    <property type="match status" value="1"/>
</dbReference>
<dbReference type="InterPro" id="IPR002698">
    <property type="entry name" value="FTHF_cligase"/>
</dbReference>
<evidence type="ECO:0000256" key="3">
    <source>
        <dbReference type="ARBA" id="ARBA00022840"/>
    </source>
</evidence>
<keyword evidence="7" id="KW-1185">Reference proteome</keyword>
<feature type="binding site" evidence="4">
    <location>
        <position position="60"/>
    </location>
    <ligand>
        <name>substrate</name>
    </ligand>
</feature>
<keyword evidence="2 4" id="KW-0547">Nucleotide-binding</keyword>
<dbReference type="InterPro" id="IPR024185">
    <property type="entry name" value="FTHF_cligase-like_sf"/>
</dbReference>
<gene>
    <name evidence="6" type="ORF">SAMN06269250_5500</name>
</gene>
<dbReference type="SUPFAM" id="SSF100950">
    <property type="entry name" value="NagB/RpiA/CoA transferase-like"/>
    <property type="match status" value="1"/>
</dbReference>
<dbReference type="GO" id="GO:0005524">
    <property type="term" value="F:ATP binding"/>
    <property type="evidence" value="ECO:0007669"/>
    <property type="project" value="UniProtKB-KW"/>
</dbReference>
<dbReference type="OrthoDB" id="9801938at2"/>
<keyword evidence="5" id="KW-0479">Metal-binding</keyword>
<keyword evidence="3 4" id="KW-0067">ATP-binding</keyword>
<dbReference type="GO" id="GO:0009396">
    <property type="term" value="P:folic acid-containing compound biosynthetic process"/>
    <property type="evidence" value="ECO:0007669"/>
    <property type="project" value="TreeGrafter"/>
</dbReference>
<dbReference type="RefSeq" id="WP_097130252.1">
    <property type="nucleotide sequence ID" value="NZ_OCNH01000006.1"/>
</dbReference>
<dbReference type="EC" id="6.3.3.2" evidence="5"/>
<protein>
    <recommendedName>
        <fullName evidence="5">5-formyltetrahydrofolate cyclo-ligase</fullName>
        <ecNumber evidence="5">6.3.3.2</ecNumber>
    </recommendedName>
</protein>
<dbReference type="GO" id="GO:0035999">
    <property type="term" value="P:tetrahydrofolate interconversion"/>
    <property type="evidence" value="ECO:0007669"/>
    <property type="project" value="TreeGrafter"/>
</dbReference>
<evidence type="ECO:0000313" key="6">
    <source>
        <dbReference type="EMBL" id="SOD96790.1"/>
    </source>
</evidence>
<dbReference type="Pfam" id="PF01812">
    <property type="entry name" value="5-FTHF_cyc-lig"/>
    <property type="match status" value="1"/>
</dbReference>
<organism evidence="6 7">
    <name type="scientific">Spirosoma fluviale</name>
    <dbReference type="NCBI Taxonomy" id="1597977"/>
    <lineage>
        <taxon>Bacteria</taxon>
        <taxon>Pseudomonadati</taxon>
        <taxon>Bacteroidota</taxon>
        <taxon>Cytophagia</taxon>
        <taxon>Cytophagales</taxon>
        <taxon>Cytophagaceae</taxon>
        <taxon>Spirosoma</taxon>
    </lineage>
</organism>
<sequence>MTKAELRREFLAKRKALTADEVAYRSELIAARFFTYLEENDLADVPTIIHTFLPIKRHNEVNTWAIIEPIWQSFGHIHISVPVTDEYTHQLLNYTIFPGTPLVTNRLGIPEPAIGSRYETELNQISIVLVPLLAFDKQGNRVGYGGGYYDRFLAGCRPDCLKVGLSLFEAVHEITDIEPTDIKLDVCITPDYLHSFD</sequence>
<accession>A0A286GMQ8</accession>
<dbReference type="Proteomes" id="UP000219452">
    <property type="component" value="Unassembled WGS sequence"/>
</dbReference>
<dbReference type="GO" id="GO:0046872">
    <property type="term" value="F:metal ion binding"/>
    <property type="evidence" value="ECO:0007669"/>
    <property type="project" value="UniProtKB-KW"/>
</dbReference>
<reference evidence="7" key="1">
    <citation type="submission" date="2017-09" db="EMBL/GenBank/DDBJ databases">
        <authorList>
            <person name="Varghese N."/>
            <person name="Submissions S."/>
        </authorList>
    </citation>
    <scope>NUCLEOTIDE SEQUENCE [LARGE SCALE GENOMIC DNA]</scope>
    <source>
        <strain evidence="7">DSM 29961</strain>
    </source>
</reference>
<evidence type="ECO:0000256" key="4">
    <source>
        <dbReference type="PIRSR" id="PIRSR006806-1"/>
    </source>
</evidence>
<evidence type="ECO:0000256" key="2">
    <source>
        <dbReference type="ARBA" id="ARBA00022741"/>
    </source>
</evidence>
<proteinExistence type="inferred from homology"/>
<feature type="binding site" evidence="4">
    <location>
        <begin position="141"/>
        <end position="149"/>
    </location>
    <ligand>
        <name>ATP</name>
        <dbReference type="ChEBI" id="CHEBI:30616"/>
    </ligand>
</feature>
<dbReference type="InterPro" id="IPR037171">
    <property type="entry name" value="NagB/RpiA_transferase-like"/>
</dbReference>
<dbReference type="Gene3D" id="3.40.50.10420">
    <property type="entry name" value="NagB/RpiA/CoA transferase-like"/>
    <property type="match status" value="1"/>
</dbReference>
<dbReference type="PANTHER" id="PTHR23407:SF1">
    <property type="entry name" value="5-FORMYLTETRAHYDROFOLATE CYCLO-LIGASE"/>
    <property type="match status" value="1"/>
</dbReference>
<keyword evidence="6" id="KW-0436">Ligase</keyword>
<dbReference type="AlphaFoldDB" id="A0A286GMQ8"/>
<dbReference type="PANTHER" id="PTHR23407">
    <property type="entry name" value="ATPASE INHIBITOR/5-FORMYLTETRAHYDROFOLATE CYCLO-LIGASE"/>
    <property type="match status" value="1"/>
</dbReference>